<dbReference type="KEGG" id="samy:DB32_008363"/>
<dbReference type="SUPFAM" id="SSF53474">
    <property type="entry name" value="alpha/beta-Hydrolases"/>
    <property type="match status" value="1"/>
</dbReference>
<dbReference type="STRING" id="927083.DB32_008363"/>
<keyword evidence="3" id="KW-1185">Reference proteome</keyword>
<evidence type="ECO:0000313" key="3">
    <source>
        <dbReference type="Proteomes" id="UP000034883"/>
    </source>
</evidence>
<dbReference type="InterPro" id="IPR051321">
    <property type="entry name" value="PHA/PHB_synthase"/>
</dbReference>
<gene>
    <name evidence="2" type="ORF">DB32_008363</name>
</gene>
<dbReference type="Gene3D" id="3.40.50.1820">
    <property type="entry name" value="alpha/beta hydrolase"/>
    <property type="match status" value="1"/>
</dbReference>
<accession>A0A0F6SHX7</accession>
<dbReference type="OrthoDB" id="9767934at2"/>
<name>A0A0F6SHX7_9BACT</name>
<dbReference type="EMBL" id="CP011125">
    <property type="protein sequence ID" value="AKF11214.1"/>
    <property type="molecule type" value="Genomic_DNA"/>
</dbReference>
<sequence length="360" mass="39949">MIEPLDVIRGLAAMFGRPAPRVGQTPADVVHEENKWRLLRYVPRPEGVAFRTPVLLIPSLINRHYVLDLMSGKSFAEHLVAHGHDVYVIDWGTPEAEDRFVTFEDVVVSAIGRALRVTTRTAKAESAHVLGYCLGGTLAVIHAALAPERVRTLMLVAAPVDFHDDGLLSKWTRTRTLDTTAVVDGAGNVPWPLMQGAFHLLRPTLPLVKAVTLAEKAWDEPFLDGFFAIETWGNDNVSFPGECWRTYIDELYRKNALMTGSLRLGGRTVELSSLRCPLLCVTFEHDEIVPHRSASAVVERVASTDKEHLHVPGGHVGAMVSKSASKKLWPALRTFWATRDEATRLRGELMLQRDMAVASR</sequence>
<reference evidence="2 3" key="1">
    <citation type="submission" date="2015-03" db="EMBL/GenBank/DDBJ databases">
        <title>Genome assembly of Sandaracinus amylolyticus DSM 53668.</title>
        <authorList>
            <person name="Sharma G."/>
            <person name="Subramanian S."/>
        </authorList>
    </citation>
    <scope>NUCLEOTIDE SEQUENCE [LARGE SCALE GENOMIC DNA]</scope>
    <source>
        <strain evidence="2 3">DSM 53668</strain>
    </source>
</reference>
<dbReference type="InterPro" id="IPR029058">
    <property type="entry name" value="AB_hydrolase_fold"/>
</dbReference>
<dbReference type="PANTHER" id="PTHR36837:SF2">
    <property type="entry name" value="POLY(3-HYDROXYALKANOATE) POLYMERASE SUBUNIT PHAC"/>
    <property type="match status" value="1"/>
</dbReference>
<dbReference type="InterPro" id="IPR000073">
    <property type="entry name" value="AB_hydrolase_1"/>
</dbReference>
<dbReference type="RefSeq" id="WP_053238103.1">
    <property type="nucleotide sequence ID" value="NZ_CP011125.1"/>
</dbReference>
<dbReference type="Pfam" id="PF00561">
    <property type="entry name" value="Abhydrolase_1"/>
    <property type="match status" value="1"/>
</dbReference>
<organism evidence="2 3">
    <name type="scientific">Sandaracinus amylolyticus</name>
    <dbReference type="NCBI Taxonomy" id="927083"/>
    <lineage>
        <taxon>Bacteria</taxon>
        <taxon>Pseudomonadati</taxon>
        <taxon>Myxococcota</taxon>
        <taxon>Polyangia</taxon>
        <taxon>Polyangiales</taxon>
        <taxon>Sandaracinaceae</taxon>
        <taxon>Sandaracinus</taxon>
    </lineage>
</organism>
<feature type="domain" description="AB hydrolase-1" evidence="1">
    <location>
        <begin position="53"/>
        <end position="315"/>
    </location>
</feature>
<dbReference type="Proteomes" id="UP000034883">
    <property type="component" value="Chromosome"/>
</dbReference>
<dbReference type="PANTHER" id="PTHR36837">
    <property type="entry name" value="POLY(3-HYDROXYALKANOATE) POLYMERASE SUBUNIT PHAC"/>
    <property type="match status" value="1"/>
</dbReference>
<proteinExistence type="predicted"/>
<evidence type="ECO:0000313" key="2">
    <source>
        <dbReference type="EMBL" id="AKF11214.1"/>
    </source>
</evidence>
<dbReference type="AlphaFoldDB" id="A0A0F6SHX7"/>
<protein>
    <submittedName>
        <fullName evidence="2">Polyhydroxyalkanoic acid synthase</fullName>
    </submittedName>
</protein>
<evidence type="ECO:0000259" key="1">
    <source>
        <dbReference type="Pfam" id="PF00561"/>
    </source>
</evidence>